<reference evidence="2" key="1">
    <citation type="journal article" date="2023" name="Mol. Phylogenet. Evol.">
        <title>Genome-scale phylogeny and comparative genomics of the fungal order Sordariales.</title>
        <authorList>
            <person name="Hensen N."/>
            <person name="Bonometti L."/>
            <person name="Westerberg I."/>
            <person name="Brannstrom I.O."/>
            <person name="Guillou S."/>
            <person name="Cros-Aarteil S."/>
            <person name="Calhoun S."/>
            <person name="Haridas S."/>
            <person name="Kuo A."/>
            <person name="Mondo S."/>
            <person name="Pangilinan J."/>
            <person name="Riley R."/>
            <person name="LaButti K."/>
            <person name="Andreopoulos B."/>
            <person name="Lipzen A."/>
            <person name="Chen C."/>
            <person name="Yan M."/>
            <person name="Daum C."/>
            <person name="Ng V."/>
            <person name="Clum A."/>
            <person name="Steindorff A."/>
            <person name="Ohm R.A."/>
            <person name="Martin F."/>
            <person name="Silar P."/>
            <person name="Natvig D.O."/>
            <person name="Lalanne C."/>
            <person name="Gautier V."/>
            <person name="Ament-Velasquez S.L."/>
            <person name="Kruys A."/>
            <person name="Hutchinson M.I."/>
            <person name="Powell A.J."/>
            <person name="Barry K."/>
            <person name="Miller A.N."/>
            <person name="Grigoriev I.V."/>
            <person name="Debuchy R."/>
            <person name="Gladieux P."/>
            <person name="Hiltunen Thoren M."/>
            <person name="Johannesson H."/>
        </authorList>
    </citation>
    <scope>NUCLEOTIDE SEQUENCE</scope>
    <source>
        <strain evidence="2">PSN324</strain>
    </source>
</reference>
<dbReference type="PANTHER" id="PTHR43157:SF31">
    <property type="entry name" value="PHOSPHATIDYLINOSITOL-GLYCAN BIOSYNTHESIS CLASS F PROTEIN"/>
    <property type="match status" value="1"/>
</dbReference>
<dbReference type="GO" id="GO:0016491">
    <property type="term" value="F:oxidoreductase activity"/>
    <property type="evidence" value="ECO:0007669"/>
    <property type="project" value="UniProtKB-KW"/>
</dbReference>
<accession>A0AAV9HJM4</accession>
<sequence>MGFLYSQLFKSLPVPSGSYTGKTIIVTGSNSGLGKEAARHVARLGPHRLILAVRDEEKGEQAKRDIESNTTGVTLPPGTIQVWKLDMGSYESVKQFAGRVTAELDRVDAVLLNAGINPSAFKIVEQDESTVTVNVVSTFLLVCLLMPKLKAAAGRFNIRPNVTITASAVHAWPKFPQQDAGEGQIFKEITADAGRNFNSDEQYWLSKLLEVYAVRALAERHPADRLPVTVNCINPGLCQSGLFRDRGWGYAIFCALIARTCENGSRTLVHAAEQGAESHGGYLDDCELTPPAPNVTSERGKIAQDRVWGELVKKLEAIQPGVTNF</sequence>
<dbReference type="InterPro" id="IPR002347">
    <property type="entry name" value="SDR_fam"/>
</dbReference>
<name>A0AAV9HJM4_9PEZI</name>
<gene>
    <name evidence="2" type="ORF">QBC42DRAFT_273140</name>
</gene>
<dbReference type="AlphaFoldDB" id="A0AAV9HJM4"/>
<dbReference type="PANTHER" id="PTHR43157">
    <property type="entry name" value="PHOSPHATIDYLINOSITOL-GLYCAN BIOSYNTHESIS CLASS F PROTEIN-RELATED"/>
    <property type="match status" value="1"/>
</dbReference>
<dbReference type="PRINTS" id="PR00081">
    <property type="entry name" value="GDHRDH"/>
</dbReference>
<dbReference type="InterPro" id="IPR036291">
    <property type="entry name" value="NAD(P)-bd_dom_sf"/>
</dbReference>
<dbReference type="Gene3D" id="3.40.50.720">
    <property type="entry name" value="NAD(P)-binding Rossmann-like Domain"/>
    <property type="match status" value="1"/>
</dbReference>
<dbReference type="Proteomes" id="UP001321749">
    <property type="component" value="Unassembled WGS sequence"/>
</dbReference>
<dbReference type="Pfam" id="PF00106">
    <property type="entry name" value="adh_short"/>
    <property type="match status" value="1"/>
</dbReference>
<proteinExistence type="predicted"/>
<dbReference type="EMBL" id="MU865020">
    <property type="protein sequence ID" value="KAK4460085.1"/>
    <property type="molecule type" value="Genomic_DNA"/>
</dbReference>
<reference evidence="2" key="2">
    <citation type="submission" date="2023-06" db="EMBL/GenBank/DDBJ databases">
        <authorList>
            <consortium name="Lawrence Berkeley National Laboratory"/>
            <person name="Mondo S.J."/>
            <person name="Hensen N."/>
            <person name="Bonometti L."/>
            <person name="Westerberg I."/>
            <person name="Brannstrom I.O."/>
            <person name="Guillou S."/>
            <person name="Cros-Aarteil S."/>
            <person name="Calhoun S."/>
            <person name="Haridas S."/>
            <person name="Kuo A."/>
            <person name="Pangilinan J."/>
            <person name="Riley R."/>
            <person name="Labutti K."/>
            <person name="Andreopoulos B."/>
            <person name="Lipzen A."/>
            <person name="Chen C."/>
            <person name="Yanf M."/>
            <person name="Daum C."/>
            <person name="Ng V."/>
            <person name="Clum A."/>
            <person name="Steindorff A."/>
            <person name="Ohm R."/>
            <person name="Martin F."/>
            <person name="Silar P."/>
            <person name="Natvig D."/>
            <person name="Lalanne C."/>
            <person name="Gautier V."/>
            <person name="Ament-Velasquez S.L."/>
            <person name="Kruys A."/>
            <person name="Hutchinson M.I."/>
            <person name="Powell A.J."/>
            <person name="Barry K."/>
            <person name="Miller A.N."/>
            <person name="Grigoriev I.V."/>
            <person name="Debuchy R."/>
            <person name="Gladieux P."/>
            <person name="Thoren M.H."/>
            <person name="Johannesson H."/>
        </authorList>
    </citation>
    <scope>NUCLEOTIDE SEQUENCE</scope>
    <source>
        <strain evidence="2">PSN324</strain>
    </source>
</reference>
<comment type="caution">
    <text evidence="2">The sequence shown here is derived from an EMBL/GenBank/DDBJ whole genome shotgun (WGS) entry which is preliminary data.</text>
</comment>
<evidence type="ECO:0000256" key="1">
    <source>
        <dbReference type="ARBA" id="ARBA00023002"/>
    </source>
</evidence>
<organism evidence="2 3">
    <name type="scientific">Cladorrhinum samala</name>
    <dbReference type="NCBI Taxonomy" id="585594"/>
    <lineage>
        <taxon>Eukaryota</taxon>
        <taxon>Fungi</taxon>
        <taxon>Dikarya</taxon>
        <taxon>Ascomycota</taxon>
        <taxon>Pezizomycotina</taxon>
        <taxon>Sordariomycetes</taxon>
        <taxon>Sordariomycetidae</taxon>
        <taxon>Sordariales</taxon>
        <taxon>Podosporaceae</taxon>
        <taxon>Cladorrhinum</taxon>
    </lineage>
</organism>
<protein>
    <submittedName>
        <fullName evidence="2">Short-chain dehydrogenase</fullName>
    </submittedName>
</protein>
<evidence type="ECO:0000313" key="3">
    <source>
        <dbReference type="Proteomes" id="UP001321749"/>
    </source>
</evidence>
<dbReference type="SUPFAM" id="SSF51735">
    <property type="entry name" value="NAD(P)-binding Rossmann-fold domains"/>
    <property type="match status" value="1"/>
</dbReference>
<keyword evidence="3" id="KW-1185">Reference proteome</keyword>
<keyword evidence="1" id="KW-0560">Oxidoreductase</keyword>
<evidence type="ECO:0000313" key="2">
    <source>
        <dbReference type="EMBL" id="KAK4460085.1"/>
    </source>
</evidence>